<feature type="compositionally biased region" description="Polar residues" evidence="1">
    <location>
        <begin position="49"/>
        <end position="63"/>
    </location>
</feature>
<dbReference type="GO" id="GO:0016579">
    <property type="term" value="P:protein deubiquitination"/>
    <property type="evidence" value="ECO:0007669"/>
    <property type="project" value="TreeGrafter"/>
</dbReference>
<evidence type="ECO:0000313" key="4">
    <source>
        <dbReference type="Proteomes" id="UP000186817"/>
    </source>
</evidence>
<reference evidence="3 4" key="1">
    <citation type="submission" date="2016-02" db="EMBL/GenBank/DDBJ databases">
        <title>Genome analysis of coral dinoflagellate symbionts highlights evolutionary adaptations to a symbiotic lifestyle.</title>
        <authorList>
            <person name="Aranda M."/>
            <person name="Li Y."/>
            <person name="Liew Y.J."/>
            <person name="Baumgarten S."/>
            <person name="Simakov O."/>
            <person name="Wilson M."/>
            <person name="Piel J."/>
            <person name="Ashoor H."/>
            <person name="Bougouffa S."/>
            <person name="Bajic V.B."/>
            <person name="Ryu T."/>
            <person name="Ravasi T."/>
            <person name="Bayer T."/>
            <person name="Micklem G."/>
            <person name="Kim H."/>
            <person name="Bhak J."/>
            <person name="Lajeunesse T.C."/>
            <person name="Voolstra C.R."/>
        </authorList>
    </citation>
    <scope>NUCLEOTIDE SEQUENCE [LARGE SCALE GENOMIC DNA]</scope>
    <source>
        <strain evidence="3 4">CCMP2467</strain>
    </source>
</reference>
<dbReference type="SUPFAM" id="SSF54001">
    <property type="entry name" value="Cysteine proteinases"/>
    <property type="match status" value="1"/>
</dbReference>
<feature type="compositionally biased region" description="Polar residues" evidence="1">
    <location>
        <begin position="75"/>
        <end position="87"/>
    </location>
</feature>
<dbReference type="InterPro" id="IPR038765">
    <property type="entry name" value="Papain-like_cys_pep_sf"/>
</dbReference>
<dbReference type="InterPro" id="IPR003323">
    <property type="entry name" value="OTU_dom"/>
</dbReference>
<dbReference type="PROSITE" id="PS50802">
    <property type="entry name" value="OTU"/>
    <property type="match status" value="1"/>
</dbReference>
<evidence type="ECO:0000313" key="3">
    <source>
        <dbReference type="EMBL" id="OLQ11438.1"/>
    </source>
</evidence>
<feature type="compositionally biased region" description="Basic and acidic residues" evidence="1">
    <location>
        <begin position="37"/>
        <end position="47"/>
    </location>
</feature>
<sequence>MVREAVKEAIKEAFGAGFLHSAPDPPVVRSVATVQAEKSRGKGDKPQGRNGQLATDGSASQNRAAKPGKGRGGDQQVTSPPQGNAWTTVERRSSRAEFNLRPQDWDAPLLLFSDVAKALDKNADGTCFCAVVRCAAEQRAILHRILTGSKHAYSVLAVSIGRETEQPADTQRRVPGRVGDALAFRQATVIQFMSTPTGKSPQPKGMKQQAVKIVPKATEVLAVRVSRTFSSKELWESFEKTPQKCIVQWLADRHVNALDSFAWKAEKGDAQGHQLYGLVRLLKSEAEAVLHASGQDGIFLDPTRSMNIKSRIEWVERRNKQEGHPEYHARAIKCAGDLGLIVKGSRLAVRHTSKADDKVPKIWIFEHVPINVDPEQAKVILEESFVDVTMMRARGAKGGRSFYFKGAHATNPDADLVPISLDTGEGIITAWARVAPPRSEKVQQRQLPVTAVPLATKQTFRSTTPVPMPAGPGTTPMEVSNTEAKGSEDQESGPDAHKKPEGGEPPSKRAAVAPELRQVPQGLKIDPQPKDGACAFHCFSQGLKKISKGKIDKHPRQLRAECVEHMQKHAEDYKASWDKKGPDGNELADWDSYIAAVSAESAYVSDLELRALARLYDVKVVLVPQLACFPPVVFHSGQKSPKRCLMLWYSERHLDLLVTEEGKRVPEDIAAVTAAINFDLRVGGKPTSSAASSRGSWGGPGTVFTDQGGAPRSKRSGSAASSGWKSQPNTVWTGPGITSGPQRTGGSTTHAPEAAEEPLDQQEAVGARSKRTVYHWQSHGQRRKTVKFFKCELCPYVVAVKDVPDLCSKRSNHCRRYHGGAGLPGNRTRNADYVNPVKGSRAQYAWVCPLCPSGITNQLRSALSSTTVVLAKRRHKQEHHPRVSDERWKRLCNIRALSVSAQRVTKMNHFVAKNLREDIQRQEARTVLRGEYVQP</sequence>
<dbReference type="EMBL" id="LSRX01000059">
    <property type="protein sequence ID" value="OLQ11438.1"/>
    <property type="molecule type" value="Genomic_DNA"/>
</dbReference>
<keyword evidence="4" id="KW-1185">Reference proteome</keyword>
<name>A0A1Q9EVH2_SYMMI</name>
<dbReference type="Proteomes" id="UP000186817">
    <property type="component" value="Unassembled WGS sequence"/>
</dbReference>
<proteinExistence type="predicted"/>
<dbReference type="CDD" id="cd22744">
    <property type="entry name" value="OTU"/>
    <property type="match status" value="1"/>
</dbReference>
<feature type="compositionally biased region" description="Polar residues" evidence="1">
    <location>
        <begin position="739"/>
        <end position="750"/>
    </location>
</feature>
<dbReference type="Pfam" id="PF02338">
    <property type="entry name" value="OTU"/>
    <property type="match status" value="1"/>
</dbReference>
<feature type="region of interest" description="Disordered" evidence="1">
    <location>
        <begin position="687"/>
        <end position="766"/>
    </location>
</feature>
<dbReference type="GO" id="GO:0004843">
    <property type="term" value="F:cysteine-type deubiquitinase activity"/>
    <property type="evidence" value="ECO:0007669"/>
    <property type="project" value="TreeGrafter"/>
</dbReference>
<organism evidence="3 4">
    <name type="scientific">Symbiodinium microadriaticum</name>
    <name type="common">Dinoflagellate</name>
    <name type="synonym">Zooxanthella microadriatica</name>
    <dbReference type="NCBI Taxonomy" id="2951"/>
    <lineage>
        <taxon>Eukaryota</taxon>
        <taxon>Sar</taxon>
        <taxon>Alveolata</taxon>
        <taxon>Dinophyceae</taxon>
        <taxon>Suessiales</taxon>
        <taxon>Symbiodiniaceae</taxon>
        <taxon>Symbiodinium</taxon>
    </lineage>
</organism>
<dbReference type="InterPro" id="IPR050704">
    <property type="entry name" value="Peptidase_C85-like"/>
</dbReference>
<feature type="compositionally biased region" description="Low complexity" evidence="1">
    <location>
        <begin position="716"/>
        <end position="726"/>
    </location>
</feature>
<dbReference type="AlphaFoldDB" id="A0A1Q9EVH2"/>
<feature type="region of interest" description="Disordered" evidence="1">
    <location>
        <begin position="454"/>
        <end position="511"/>
    </location>
</feature>
<dbReference type="PANTHER" id="PTHR12419">
    <property type="entry name" value="OTU DOMAIN CONTAINING PROTEIN"/>
    <property type="match status" value="1"/>
</dbReference>
<dbReference type="Gene3D" id="3.90.70.80">
    <property type="match status" value="1"/>
</dbReference>
<evidence type="ECO:0000256" key="1">
    <source>
        <dbReference type="SAM" id="MobiDB-lite"/>
    </source>
</evidence>
<feature type="domain" description="OTU" evidence="2">
    <location>
        <begin position="523"/>
        <end position="660"/>
    </location>
</feature>
<feature type="compositionally biased region" description="Polar residues" evidence="1">
    <location>
        <begin position="456"/>
        <end position="465"/>
    </location>
</feature>
<dbReference type="OrthoDB" id="435313at2759"/>
<feature type="region of interest" description="Disordered" evidence="1">
    <location>
        <begin position="31"/>
        <end position="91"/>
    </location>
</feature>
<gene>
    <name evidence="3" type="ORF">AK812_SmicGene4772</name>
</gene>
<accession>A0A1Q9EVH2</accession>
<protein>
    <recommendedName>
        <fullName evidence="2">OTU domain-containing protein</fullName>
    </recommendedName>
</protein>
<dbReference type="PANTHER" id="PTHR12419:SF7">
    <property type="entry name" value="OTU DOMAIN-CONTAINING PROTEIN 3"/>
    <property type="match status" value="1"/>
</dbReference>
<comment type="caution">
    <text evidence="3">The sequence shown here is derived from an EMBL/GenBank/DDBJ whole genome shotgun (WGS) entry which is preliminary data.</text>
</comment>
<evidence type="ECO:0000259" key="2">
    <source>
        <dbReference type="PROSITE" id="PS50802"/>
    </source>
</evidence>